<dbReference type="AlphaFoldDB" id="A0A0F5K6A7"/>
<proteinExistence type="predicted"/>
<evidence type="ECO:0000313" key="2">
    <source>
        <dbReference type="Proteomes" id="UP000033618"/>
    </source>
</evidence>
<dbReference type="Pfam" id="PF14559">
    <property type="entry name" value="TPR_19"/>
    <property type="match status" value="1"/>
</dbReference>
<sequence length="124" mass="13136">MLLADHDDRAFIEQLAFLFLSHERADRAAALLALLAHDAAADDPIRGVLALAQLRAGKPKAALATLSAIPVRVQVSAPYQLLRAQILSALGRHEEAARAMQAFAIARAADPLPAQDAAPFVPDA</sequence>
<reference evidence="1 2" key="1">
    <citation type="submission" date="2015-03" db="EMBL/GenBank/DDBJ databases">
        <title>Draft Genome Sequence of Burkholderia andropogonis type strain ICMP2807, isolated from Sorghum bicolor.</title>
        <authorList>
            <person name="Lopes-Santos L."/>
            <person name="Castro D.B."/>
            <person name="Ottoboni L.M."/>
            <person name="Park D."/>
            <person name="Weirc B.S."/>
            <person name="Destefano S.A."/>
        </authorList>
    </citation>
    <scope>NUCLEOTIDE SEQUENCE [LARGE SCALE GENOMIC DNA]</scope>
    <source>
        <strain evidence="1 2">ICMP2807</strain>
    </source>
</reference>
<dbReference type="PATRIC" id="fig|28092.6.peg.203"/>
<organism evidence="1 2">
    <name type="scientific">Robbsia andropogonis</name>
    <dbReference type="NCBI Taxonomy" id="28092"/>
    <lineage>
        <taxon>Bacteria</taxon>
        <taxon>Pseudomonadati</taxon>
        <taxon>Pseudomonadota</taxon>
        <taxon>Betaproteobacteria</taxon>
        <taxon>Burkholderiales</taxon>
        <taxon>Burkholderiaceae</taxon>
        <taxon>Robbsia</taxon>
    </lineage>
</organism>
<comment type="caution">
    <text evidence="1">The sequence shown here is derived from an EMBL/GenBank/DDBJ whole genome shotgun (WGS) entry which is preliminary data.</text>
</comment>
<name>A0A0F5K6A7_9BURK</name>
<accession>A0A0F5K6A7</accession>
<dbReference type="Proteomes" id="UP000033618">
    <property type="component" value="Unassembled WGS sequence"/>
</dbReference>
<dbReference type="EMBL" id="LAQU01000001">
    <property type="protein sequence ID" value="KKB65409.1"/>
    <property type="molecule type" value="Genomic_DNA"/>
</dbReference>
<gene>
    <name evidence="1" type="ORF">WM40_00895</name>
</gene>
<evidence type="ECO:0008006" key="3">
    <source>
        <dbReference type="Google" id="ProtNLM"/>
    </source>
</evidence>
<keyword evidence="2" id="KW-1185">Reference proteome</keyword>
<evidence type="ECO:0000313" key="1">
    <source>
        <dbReference type="EMBL" id="KKB65409.1"/>
    </source>
</evidence>
<protein>
    <recommendedName>
        <fullName evidence="3">Tetratrico peptide repeat group 5 domain-containing protein</fullName>
    </recommendedName>
</protein>
<dbReference type="STRING" id="28092.WM40_00895"/>